<name>A0ABQ4GUW3_9ACTN</name>
<sequence>MACPREDAVMEDLPVIFVYEGEGAWGFLEFSHGFATPDHILTELSKGSRVWMTTWHFNGGYTFLYAADGRIRARMRDFLFREHASLEGDPSILADFRAMLDGLDPEDYRGKRSAAFAFIEASTGMGIDGEWLEAEEAPVVILDNWNAR</sequence>
<proteinExistence type="predicted"/>
<evidence type="ECO:0000313" key="2">
    <source>
        <dbReference type="Proteomes" id="UP000660454"/>
    </source>
</evidence>
<organism evidence="1 2">
    <name type="scientific">Microbispora siamensis</name>
    <dbReference type="NCBI Taxonomy" id="564413"/>
    <lineage>
        <taxon>Bacteria</taxon>
        <taxon>Bacillati</taxon>
        <taxon>Actinomycetota</taxon>
        <taxon>Actinomycetes</taxon>
        <taxon>Streptosporangiales</taxon>
        <taxon>Streptosporangiaceae</taxon>
        <taxon>Microbispora</taxon>
    </lineage>
</organism>
<dbReference type="EMBL" id="BOOF01000037">
    <property type="protein sequence ID" value="GIH65228.1"/>
    <property type="molecule type" value="Genomic_DNA"/>
</dbReference>
<dbReference type="Proteomes" id="UP000660454">
    <property type="component" value="Unassembled WGS sequence"/>
</dbReference>
<protein>
    <submittedName>
        <fullName evidence="1">Uncharacterized protein</fullName>
    </submittedName>
</protein>
<accession>A0ABQ4GUW3</accession>
<evidence type="ECO:0000313" key="1">
    <source>
        <dbReference type="EMBL" id="GIH65228.1"/>
    </source>
</evidence>
<comment type="caution">
    <text evidence="1">The sequence shown here is derived from an EMBL/GenBank/DDBJ whole genome shotgun (WGS) entry which is preliminary data.</text>
</comment>
<keyword evidence="2" id="KW-1185">Reference proteome</keyword>
<reference evidence="1 2" key="1">
    <citation type="submission" date="2021-01" db="EMBL/GenBank/DDBJ databases">
        <title>Whole genome shotgun sequence of Microbispora siamensis NBRC 104113.</title>
        <authorList>
            <person name="Komaki H."/>
            <person name="Tamura T."/>
        </authorList>
    </citation>
    <scope>NUCLEOTIDE SEQUENCE [LARGE SCALE GENOMIC DNA]</scope>
    <source>
        <strain evidence="1 2">NBRC 104113</strain>
    </source>
</reference>
<gene>
    <name evidence="1" type="ORF">Msi02_60450</name>
</gene>